<feature type="binding site" evidence="6">
    <location>
        <begin position="148"/>
        <end position="149"/>
    </location>
    <ligand>
        <name>dUMP</name>
        <dbReference type="ChEBI" id="CHEBI:246422"/>
        <note>ligand shared between dimeric partners</note>
    </ligand>
</feature>
<evidence type="ECO:0000256" key="7">
    <source>
        <dbReference type="PROSITE-ProRule" id="PRU10016"/>
    </source>
</evidence>
<organism evidence="9 10">
    <name type="scientific">Psychrobacter coccoides</name>
    <dbReference type="NCBI Taxonomy" id="2818440"/>
    <lineage>
        <taxon>Bacteria</taxon>
        <taxon>Pseudomonadati</taxon>
        <taxon>Pseudomonadota</taxon>
        <taxon>Gammaproteobacteria</taxon>
        <taxon>Moraxellales</taxon>
        <taxon>Moraxellaceae</taxon>
        <taxon>Psychrobacter</taxon>
    </lineage>
</organism>
<dbReference type="EMBL" id="JAGBKM010000007">
    <property type="protein sequence ID" value="MBO1530684.1"/>
    <property type="molecule type" value="Genomic_DNA"/>
</dbReference>
<keyword evidence="4 6" id="KW-0808">Transferase</keyword>
<evidence type="ECO:0000256" key="2">
    <source>
        <dbReference type="ARBA" id="ARBA00022490"/>
    </source>
</evidence>
<dbReference type="PROSITE" id="PS00091">
    <property type="entry name" value="THYMIDYLATE_SYNTHASE"/>
    <property type="match status" value="1"/>
</dbReference>
<evidence type="ECO:0000256" key="3">
    <source>
        <dbReference type="ARBA" id="ARBA00022603"/>
    </source>
</evidence>
<dbReference type="PANTHER" id="PTHR11548">
    <property type="entry name" value="THYMIDYLATE SYNTHASE 1"/>
    <property type="match status" value="1"/>
</dbReference>
<sequence>MISTKNEQAYLDLLRHVMSAGTEKGDRTGTGTLSHFGAQLRFDLSDGFPLLTTKKVHFKSIVYELFWFLSGSTHVDYLQQHGVRIWNEWATAEQTARFNRPAGDLGPIYGHQWRNYGATKDKDGRYNNDGIDQITQVIEQIKTNPNSRRLIVSGWNPSEATQVALPPCHTMFQFFVADNKLSCQLYQRSADLFLGVPFNIASYALLTHMVAQVCGLQVGEFIWTGGDCHIYQNHREQVELQLTRELYDLPTLTLNPDIDDIFAFKFEDISVNGYQSHPAIKAKVAV</sequence>
<dbReference type="PRINTS" id="PR00108">
    <property type="entry name" value="THYMDSNTHASE"/>
</dbReference>
<name>A0ABS3NNS2_9GAMM</name>
<accession>A0ABS3NNS2</accession>
<feature type="binding site" description="in other chain" evidence="6">
    <location>
        <begin position="188"/>
        <end position="191"/>
    </location>
    <ligand>
        <name>dUMP</name>
        <dbReference type="ChEBI" id="CHEBI:246422"/>
        <note>ligand shared between dimeric partners</note>
    </ligand>
</feature>
<dbReference type="Pfam" id="PF00303">
    <property type="entry name" value="Thymidylat_synt"/>
    <property type="match status" value="1"/>
</dbReference>
<keyword evidence="5 6" id="KW-0545">Nucleotide biosynthesis</keyword>
<feature type="binding site" evidence="6">
    <location>
        <position position="285"/>
    </location>
    <ligand>
        <name>(6R)-5,10-methylene-5,6,7,8-tetrahydrofolate</name>
        <dbReference type="ChEBI" id="CHEBI:15636"/>
    </ligand>
</feature>
<comment type="caution">
    <text evidence="9">The sequence shown here is derived from an EMBL/GenBank/DDBJ whole genome shotgun (WGS) entry which is preliminary data.</text>
</comment>
<keyword evidence="2 6" id="KW-0963">Cytoplasm</keyword>
<evidence type="ECO:0000259" key="8">
    <source>
        <dbReference type="Pfam" id="PF00303"/>
    </source>
</evidence>
<evidence type="ECO:0000313" key="10">
    <source>
        <dbReference type="Proteomes" id="UP000664554"/>
    </source>
</evidence>
<reference evidence="9 10" key="1">
    <citation type="submission" date="2021-03" db="EMBL/GenBank/DDBJ databases">
        <authorList>
            <person name="Shang D.-D."/>
            <person name="Du Z.-J."/>
            <person name="Chen G.-J."/>
        </authorList>
    </citation>
    <scope>NUCLEOTIDE SEQUENCE [LARGE SCALE GENOMIC DNA]</scope>
    <source>
        <strain evidence="9 10">F1192</strain>
    </source>
</reference>
<evidence type="ECO:0000256" key="4">
    <source>
        <dbReference type="ARBA" id="ARBA00022679"/>
    </source>
</evidence>
<gene>
    <name evidence="6" type="primary">thyA</name>
    <name evidence="9" type="ORF">J3492_05595</name>
</gene>
<feature type="active site" evidence="7">
    <location>
        <position position="168"/>
    </location>
</feature>
<dbReference type="CDD" id="cd00351">
    <property type="entry name" value="TS_Pyrimidine_HMase"/>
    <property type="match status" value="1"/>
</dbReference>
<dbReference type="GO" id="GO:0004799">
    <property type="term" value="F:thymidylate synthase activity"/>
    <property type="evidence" value="ECO:0007669"/>
    <property type="project" value="UniProtKB-EC"/>
</dbReference>
<dbReference type="InterPro" id="IPR000398">
    <property type="entry name" value="Thymidylate_synthase"/>
</dbReference>
<dbReference type="InterPro" id="IPR036926">
    <property type="entry name" value="Thymidate_synth/dCMP_Mease_sf"/>
</dbReference>
<proteinExistence type="inferred from homology"/>
<keyword evidence="10" id="KW-1185">Reference proteome</keyword>
<dbReference type="InterPro" id="IPR045097">
    <property type="entry name" value="Thymidate_synth/dCMP_Mease"/>
</dbReference>
<dbReference type="NCBIfam" id="NF002497">
    <property type="entry name" value="PRK01827.1-3"/>
    <property type="match status" value="1"/>
</dbReference>
<keyword evidence="3 6" id="KW-0489">Methyltransferase</keyword>
<evidence type="ECO:0000256" key="1">
    <source>
        <dbReference type="ARBA" id="ARBA00011947"/>
    </source>
</evidence>
<feature type="binding site" description="in other chain" evidence="6">
    <location>
        <begin position="229"/>
        <end position="231"/>
    </location>
    <ligand>
        <name>dUMP</name>
        <dbReference type="ChEBI" id="CHEBI:246422"/>
        <note>ligand shared between dimeric partners</note>
    </ligand>
</feature>
<feature type="binding site" description="in other chain" evidence="6">
    <location>
        <position position="199"/>
    </location>
    <ligand>
        <name>dUMP</name>
        <dbReference type="ChEBI" id="CHEBI:246422"/>
        <note>ligand shared between dimeric partners</note>
    </ligand>
</feature>
<dbReference type="NCBIfam" id="TIGR03284">
    <property type="entry name" value="thym_sym"/>
    <property type="match status" value="1"/>
</dbReference>
<dbReference type="GO" id="GO:0032259">
    <property type="term" value="P:methylation"/>
    <property type="evidence" value="ECO:0007669"/>
    <property type="project" value="UniProtKB-KW"/>
</dbReference>
<dbReference type="HAMAP" id="MF_00008">
    <property type="entry name" value="Thymidy_synth_bact"/>
    <property type="match status" value="1"/>
</dbReference>
<comment type="function">
    <text evidence="6">Catalyzes the reductive methylation of 2'-deoxyuridine-5'-monophosphate (dUMP) to 2'-deoxythymidine-5'-monophosphate (dTMP) while utilizing 5,10-methylenetetrahydrofolate (mTHF) as the methyl donor and reductant in the reaction, yielding dihydrofolate (DHF) as a by-product. This enzymatic reaction provides an intracellular de novo source of dTMP, an essential precursor for DNA biosynthesis.</text>
</comment>
<comment type="catalytic activity">
    <reaction evidence="6">
        <text>dUMP + (6R)-5,10-methylene-5,6,7,8-tetrahydrofolate = 7,8-dihydrofolate + dTMP</text>
        <dbReference type="Rhea" id="RHEA:12104"/>
        <dbReference type="ChEBI" id="CHEBI:15636"/>
        <dbReference type="ChEBI" id="CHEBI:57451"/>
        <dbReference type="ChEBI" id="CHEBI:63528"/>
        <dbReference type="ChEBI" id="CHEBI:246422"/>
        <dbReference type="EC" id="2.1.1.45"/>
    </reaction>
</comment>
<dbReference type="InterPro" id="IPR023451">
    <property type="entry name" value="Thymidate_synth/dCMP_Mease_dom"/>
</dbReference>
<dbReference type="Gene3D" id="3.30.572.10">
    <property type="entry name" value="Thymidylate synthase/dCMP hydroxymethylase domain"/>
    <property type="match status" value="1"/>
</dbReference>
<comment type="subunit">
    <text evidence="6">Homodimer.</text>
</comment>
<protein>
    <recommendedName>
        <fullName evidence="1 6">Thymidylate synthase</fullName>
        <shortName evidence="6">TS</shortName>
        <shortName evidence="6">TSase</shortName>
        <ecNumber evidence="1 6">2.1.1.45</ecNumber>
    </recommendedName>
</protein>
<comment type="similarity">
    <text evidence="6">Belongs to the thymidylate synthase family. Bacterial-type ThyA subfamily.</text>
</comment>
<feature type="active site" description="Nucleophile" evidence="6">
    <location>
        <position position="168"/>
    </location>
</feature>
<evidence type="ECO:0000256" key="6">
    <source>
        <dbReference type="HAMAP-Rule" id="MF_00008"/>
    </source>
</evidence>
<dbReference type="SUPFAM" id="SSF55831">
    <property type="entry name" value="Thymidylate synthase/dCMP hydroxymethylase"/>
    <property type="match status" value="1"/>
</dbReference>
<evidence type="ECO:0000313" key="9">
    <source>
        <dbReference type="EMBL" id="MBO1530684.1"/>
    </source>
</evidence>
<dbReference type="EC" id="2.1.1.45" evidence="1 6"/>
<feature type="domain" description="Thymidylate synthase/dCMP hydroxymethylase" evidence="8">
    <location>
        <begin position="8"/>
        <end position="286"/>
    </location>
</feature>
<comment type="subcellular location">
    <subcellularLocation>
        <location evidence="6">Cytoplasm</location>
    </subcellularLocation>
</comment>
<evidence type="ECO:0000256" key="5">
    <source>
        <dbReference type="ARBA" id="ARBA00022727"/>
    </source>
</evidence>
<feature type="binding site" evidence="6">
    <location>
        <position position="57"/>
    </location>
    <ligand>
        <name>(6R)-5,10-methylene-5,6,7,8-tetrahydrofolate</name>
        <dbReference type="ChEBI" id="CHEBI:15636"/>
    </ligand>
</feature>
<dbReference type="Proteomes" id="UP000664554">
    <property type="component" value="Unassembled WGS sequence"/>
</dbReference>
<feature type="binding site" evidence="6">
    <location>
        <position position="191"/>
    </location>
    <ligand>
        <name>(6R)-5,10-methylene-5,6,7,8-tetrahydrofolate</name>
        <dbReference type="ChEBI" id="CHEBI:15636"/>
    </ligand>
</feature>
<dbReference type="InterPro" id="IPR020940">
    <property type="entry name" value="Thymidylate_synthase_AS"/>
</dbReference>
<dbReference type="RefSeq" id="WP_207990751.1">
    <property type="nucleotide sequence ID" value="NZ_JAGBKM010000007.1"/>
</dbReference>
<comment type="pathway">
    <text evidence="6">Pyrimidine metabolism; dTTP biosynthesis.</text>
</comment>
<feature type="binding site" description="in other chain" evidence="6">
    <location>
        <position position="27"/>
    </location>
    <ligand>
        <name>dUMP</name>
        <dbReference type="ChEBI" id="CHEBI:246422"/>
        <note>ligand shared between dimeric partners</note>
    </ligand>
</feature>
<dbReference type="PANTHER" id="PTHR11548:SF9">
    <property type="entry name" value="THYMIDYLATE SYNTHASE"/>
    <property type="match status" value="1"/>
</dbReference>